<dbReference type="PANTHER" id="PTHR38764:SF1">
    <property type="entry name" value="ACYL CARRIER PROTEIN PHOSPHODIESTERASE"/>
    <property type="match status" value="1"/>
</dbReference>
<dbReference type="PANTHER" id="PTHR38764">
    <property type="entry name" value="ACYL CARRIER PROTEIN PHOSPHODIESTERASE"/>
    <property type="match status" value="1"/>
</dbReference>
<dbReference type="AlphaFoldDB" id="A0A4R4KJZ6"/>
<dbReference type="GO" id="GO:0008770">
    <property type="term" value="F:[acyl-carrier-protein] phosphodiesterase activity"/>
    <property type="evidence" value="ECO:0007669"/>
    <property type="project" value="InterPro"/>
</dbReference>
<gene>
    <name evidence="4" type="ORF">EZE20_07585</name>
</gene>
<evidence type="ECO:0000313" key="4">
    <source>
        <dbReference type="EMBL" id="TDB66969.1"/>
    </source>
</evidence>
<dbReference type="GO" id="GO:0006633">
    <property type="term" value="P:fatty acid biosynthetic process"/>
    <property type="evidence" value="ECO:0007669"/>
    <property type="project" value="InterPro"/>
</dbReference>
<dbReference type="InterPro" id="IPR007431">
    <property type="entry name" value="ACP_PD"/>
</dbReference>
<accession>A0A4R4KJZ6</accession>
<evidence type="ECO:0000256" key="2">
    <source>
        <dbReference type="ARBA" id="ARBA00022801"/>
    </source>
</evidence>
<dbReference type="Pfam" id="PF04336">
    <property type="entry name" value="ACP_PD"/>
    <property type="match status" value="1"/>
</dbReference>
<dbReference type="Proteomes" id="UP000295706">
    <property type="component" value="Unassembled WGS sequence"/>
</dbReference>
<comment type="caution">
    <text evidence="4">The sequence shown here is derived from an EMBL/GenBank/DDBJ whole genome shotgun (WGS) entry which is preliminary data.</text>
</comment>
<name>A0A4R4KJZ6_9BACT</name>
<keyword evidence="3" id="KW-0443">Lipid metabolism</keyword>
<sequence length="201" mass="23461">MNFLAHIALSGDRPLVMMGNYTGDFIKGTLTPERTQLWSTDYTLGIRLHRFIDSFTDSHSVVREAKSLLNQKHPKVGGVILDIYFDYFLANHFSDYYKLELAEFVETSYQRIRQHQYLIPNAMLPMVDAMIRHNWLYNYKDVAGIQRSFDGLANRFAFLQTLRGAENELLTNFAAYETAFHAFYPILQQECHFFILENTLP</sequence>
<evidence type="ECO:0000313" key="5">
    <source>
        <dbReference type="Proteomes" id="UP000295706"/>
    </source>
</evidence>
<keyword evidence="1" id="KW-0444">Lipid biosynthesis</keyword>
<keyword evidence="5" id="KW-1185">Reference proteome</keyword>
<dbReference type="PIRSF" id="PIRSF011489">
    <property type="entry name" value="DUF479"/>
    <property type="match status" value="1"/>
</dbReference>
<evidence type="ECO:0000256" key="1">
    <source>
        <dbReference type="ARBA" id="ARBA00022516"/>
    </source>
</evidence>
<keyword evidence="2" id="KW-0378">Hydrolase</keyword>
<organism evidence="4 5">
    <name type="scientific">Arundinibacter roseus</name>
    <dbReference type="NCBI Taxonomy" id="2070510"/>
    <lineage>
        <taxon>Bacteria</taxon>
        <taxon>Pseudomonadati</taxon>
        <taxon>Bacteroidota</taxon>
        <taxon>Cytophagia</taxon>
        <taxon>Cytophagales</taxon>
        <taxon>Spirosomataceae</taxon>
        <taxon>Arundinibacter</taxon>
    </lineage>
</organism>
<evidence type="ECO:0000256" key="3">
    <source>
        <dbReference type="ARBA" id="ARBA00023098"/>
    </source>
</evidence>
<proteinExistence type="predicted"/>
<dbReference type="OrthoDB" id="8442777at2"/>
<protein>
    <submittedName>
        <fullName evidence="4">DUF479 domain-containing protein</fullName>
    </submittedName>
</protein>
<dbReference type="RefSeq" id="WP_132116143.1">
    <property type="nucleotide sequence ID" value="NZ_SMJU01000004.1"/>
</dbReference>
<dbReference type="EMBL" id="SMJU01000004">
    <property type="protein sequence ID" value="TDB66969.1"/>
    <property type="molecule type" value="Genomic_DNA"/>
</dbReference>
<reference evidence="4 5" key="1">
    <citation type="submission" date="2019-02" db="EMBL/GenBank/DDBJ databases">
        <title>Arundinibacter roseus gen. nov., sp. nov., a new member of the family Cytophagaceae.</title>
        <authorList>
            <person name="Szuroczki S."/>
            <person name="Khayer B."/>
            <person name="Sproer C."/>
            <person name="Toumi M."/>
            <person name="Szabo A."/>
            <person name="Felfoldi T."/>
            <person name="Schumann P."/>
            <person name="Toth E."/>
        </authorList>
    </citation>
    <scope>NUCLEOTIDE SEQUENCE [LARGE SCALE GENOMIC DNA]</scope>
    <source>
        <strain evidence="4 5">DMA-k-7a</strain>
    </source>
</reference>